<organism evidence="1 2">
    <name type="scientific">Aeromonas phage PS1</name>
    <dbReference type="NCBI Taxonomy" id="2591406"/>
    <lineage>
        <taxon>Viruses</taxon>
        <taxon>Duplodnaviria</taxon>
        <taxon>Heunggongvirae</taxon>
        <taxon>Uroviricota</taxon>
        <taxon>Caudoviricetes</taxon>
        <taxon>Chimalliviridae</taxon>
        <taxon>Ferozepurvirus</taxon>
        <taxon>Ferozepurvirus PS1</taxon>
    </lineage>
</organism>
<keyword evidence="2" id="KW-1185">Reference proteome</keyword>
<sequence>MSSLGFTVINFTNFFPFIEQALDEKGMYSSRMIVRKDYPFLVPAFQTYLIRKCGVFSLVGYVEEPVLTSWFDFETLIEEFDDLLLQFREYLISNLGLDLQARYTLVRYLDNFNFIIAQGEQDDPVLDHQHSSLVDDCEQVVTECDPFL</sequence>
<gene>
    <name evidence="1" type="ORF">PS1_0040</name>
</gene>
<name>A0A514TUV4_9CAUD</name>
<reference evidence="1" key="1">
    <citation type="submission" date="2019-06" db="EMBL/GenBank/DDBJ databases">
        <title>Complete genome sequence of Aeromonas hydrophila bacteriophage PS1.</title>
        <authorList>
            <person name="Rai S."/>
            <person name="Tyagi A."/>
            <person name="Kumar N."/>
            <person name="Singh N."/>
        </authorList>
    </citation>
    <scope>NUCLEOTIDE SEQUENCE [LARGE SCALE GENOMIC DNA]</scope>
</reference>
<proteinExistence type="predicted"/>
<evidence type="ECO:0000313" key="2">
    <source>
        <dbReference type="Proteomes" id="UP000317703"/>
    </source>
</evidence>
<dbReference type="Proteomes" id="UP000317703">
    <property type="component" value="Segment"/>
</dbReference>
<dbReference type="EMBL" id="MN032614">
    <property type="protein sequence ID" value="QDJ96799.1"/>
    <property type="molecule type" value="Genomic_DNA"/>
</dbReference>
<protein>
    <submittedName>
        <fullName evidence="1">Uncharacterized protein</fullName>
    </submittedName>
</protein>
<accession>A0A514TUV4</accession>
<evidence type="ECO:0000313" key="1">
    <source>
        <dbReference type="EMBL" id="QDJ96799.1"/>
    </source>
</evidence>